<name>A0A0A9BKN7_ARUDO</name>
<evidence type="ECO:0000313" key="1">
    <source>
        <dbReference type="EMBL" id="JAD64519.1"/>
    </source>
</evidence>
<proteinExistence type="predicted"/>
<reference evidence="1" key="1">
    <citation type="submission" date="2014-09" db="EMBL/GenBank/DDBJ databases">
        <authorList>
            <person name="Magalhaes I.L.F."/>
            <person name="Oliveira U."/>
            <person name="Santos F.R."/>
            <person name="Vidigal T.H.D.A."/>
            <person name="Brescovit A.D."/>
            <person name="Santos A.J."/>
        </authorList>
    </citation>
    <scope>NUCLEOTIDE SEQUENCE</scope>
    <source>
        <tissue evidence="1">Shoot tissue taken approximately 20 cm above the soil surface</tissue>
    </source>
</reference>
<sequence length="25" mass="2932">MWECCAIDSSLADRFGIVSRLIWFI</sequence>
<protein>
    <submittedName>
        <fullName evidence="1">Uncharacterized protein</fullName>
    </submittedName>
</protein>
<reference evidence="1" key="2">
    <citation type="journal article" date="2015" name="Data Brief">
        <title>Shoot transcriptome of the giant reed, Arundo donax.</title>
        <authorList>
            <person name="Barrero R.A."/>
            <person name="Guerrero F.D."/>
            <person name="Moolhuijzen P."/>
            <person name="Goolsby J.A."/>
            <person name="Tidwell J."/>
            <person name="Bellgard S.E."/>
            <person name="Bellgard M.I."/>
        </authorList>
    </citation>
    <scope>NUCLEOTIDE SEQUENCE</scope>
    <source>
        <tissue evidence="1">Shoot tissue taken approximately 20 cm above the soil surface</tissue>
    </source>
</reference>
<dbReference type="EMBL" id="GBRH01233376">
    <property type="protein sequence ID" value="JAD64519.1"/>
    <property type="molecule type" value="Transcribed_RNA"/>
</dbReference>
<organism evidence="1">
    <name type="scientific">Arundo donax</name>
    <name type="common">Giant reed</name>
    <name type="synonym">Donax arundinaceus</name>
    <dbReference type="NCBI Taxonomy" id="35708"/>
    <lineage>
        <taxon>Eukaryota</taxon>
        <taxon>Viridiplantae</taxon>
        <taxon>Streptophyta</taxon>
        <taxon>Embryophyta</taxon>
        <taxon>Tracheophyta</taxon>
        <taxon>Spermatophyta</taxon>
        <taxon>Magnoliopsida</taxon>
        <taxon>Liliopsida</taxon>
        <taxon>Poales</taxon>
        <taxon>Poaceae</taxon>
        <taxon>PACMAD clade</taxon>
        <taxon>Arundinoideae</taxon>
        <taxon>Arundineae</taxon>
        <taxon>Arundo</taxon>
    </lineage>
</organism>
<dbReference type="AlphaFoldDB" id="A0A0A9BKN7"/>
<accession>A0A0A9BKN7</accession>